<dbReference type="PANTHER" id="PTHR11946:SF109">
    <property type="entry name" value="VALINE--TRNA LIGASE"/>
    <property type="match status" value="1"/>
</dbReference>
<evidence type="ECO:0000256" key="8">
    <source>
        <dbReference type="ARBA" id="ARBA00029936"/>
    </source>
</evidence>
<keyword evidence="12" id="KW-1185">Reference proteome</keyword>
<evidence type="ECO:0000259" key="10">
    <source>
        <dbReference type="Pfam" id="PF08264"/>
    </source>
</evidence>
<feature type="domain" description="Methionyl/Valyl/Leucyl/Isoleucyl-tRNA synthetase anticodon-binding" evidence="10">
    <location>
        <begin position="108"/>
        <end position="179"/>
    </location>
</feature>
<reference evidence="11" key="1">
    <citation type="journal article" date="2020" name="Stud. Mycol.">
        <title>101 Dothideomycetes genomes: a test case for predicting lifestyles and emergence of pathogens.</title>
        <authorList>
            <person name="Haridas S."/>
            <person name="Albert R."/>
            <person name="Binder M."/>
            <person name="Bloem J."/>
            <person name="Labutti K."/>
            <person name="Salamov A."/>
            <person name="Andreopoulos B."/>
            <person name="Baker S."/>
            <person name="Barry K."/>
            <person name="Bills G."/>
            <person name="Bluhm B."/>
            <person name="Cannon C."/>
            <person name="Castanera R."/>
            <person name="Culley D."/>
            <person name="Daum C."/>
            <person name="Ezra D."/>
            <person name="Gonzalez J."/>
            <person name="Henrissat B."/>
            <person name="Kuo A."/>
            <person name="Liang C."/>
            <person name="Lipzen A."/>
            <person name="Lutzoni F."/>
            <person name="Magnuson J."/>
            <person name="Mondo S."/>
            <person name="Nolan M."/>
            <person name="Ohm R."/>
            <person name="Pangilinan J."/>
            <person name="Park H.-J."/>
            <person name="Ramirez L."/>
            <person name="Alfaro M."/>
            <person name="Sun H."/>
            <person name="Tritt A."/>
            <person name="Yoshinaga Y."/>
            <person name="Zwiers L.-H."/>
            <person name="Turgeon B."/>
            <person name="Goodwin S."/>
            <person name="Spatafora J."/>
            <person name="Crous P."/>
            <person name="Grigoriev I."/>
        </authorList>
    </citation>
    <scope>NUCLEOTIDE SEQUENCE</scope>
    <source>
        <strain evidence="11">CBS 161.51</strain>
    </source>
</reference>
<comment type="catalytic activity">
    <reaction evidence="9">
        <text>tRNA(Val) + L-valine + ATP = L-valyl-tRNA(Val) + AMP + diphosphate</text>
        <dbReference type="Rhea" id="RHEA:10704"/>
        <dbReference type="Rhea" id="RHEA-COMP:9672"/>
        <dbReference type="Rhea" id="RHEA-COMP:9708"/>
        <dbReference type="ChEBI" id="CHEBI:30616"/>
        <dbReference type="ChEBI" id="CHEBI:33019"/>
        <dbReference type="ChEBI" id="CHEBI:57762"/>
        <dbReference type="ChEBI" id="CHEBI:78442"/>
        <dbReference type="ChEBI" id="CHEBI:78537"/>
        <dbReference type="ChEBI" id="CHEBI:456215"/>
        <dbReference type="EC" id="6.1.1.9"/>
    </reaction>
</comment>
<dbReference type="SUPFAM" id="SSF50677">
    <property type="entry name" value="ValRS/IleRS/LeuRS editing domain"/>
    <property type="match status" value="1"/>
</dbReference>
<organism evidence="11 12">
    <name type="scientific">Clathrospora elynae</name>
    <dbReference type="NCBI Taxonomy" id="706981"/>
    <lineage>
        <taxon>Eukaryota</taxon>
        <taxon>Fungi</taxon>
        <taxon>Dikarya</taxon>
        <taxon>Ascomycota</taxon>
        <taxon>Pezizomycotina</taxon>
        <taxon>Dothideomycetes</taxon>
        <taxon>Pleosporomycetidae</taxon>
        <taxon>Pleosporales</taxon>
        <taxon>Diademaceae</taxon>
        <taxon>Clathrospora</taxon>
    </lineage>
</organism>
<protein>
    <recommendedName>
        <fullName evidence="2">valine--tRNA ligase</fullName>
        <ecNumber evidence="2">6.1.1.9</ecNumber>
    </recommendedName>
    <alternativeName>
        <fullName evidence="8">Valyl-tRNA synthetase</fullName>
    </alternativeName>
</protein>
<sequence>MATTRPETILGDTGIAVHPDDDRYRHFVGKSARHPFFADKYIKIVPDHYVDQNLGTGAVKLTPAHDPNDYKLGQAHASQQASKYVLGRPRDHFVPQTQFEFSRETLYEQWILHRLNAAVSGVNETLEAKEFSKCTQILHQFFYDELCDVFIENSKALLVATPEEQPSIFNTLYMCLDVSL</sequence>
<dbReference type="GO" id="GO:0005829">
    <property type="term" value="C:cytosol"/>
    <property type="evidence" value="ECO:0007669"/>
    <property type="project" value="TreeGrafter"/>
</dbReference>
<accession>A0A6A5SVU3</accession>
<gene>
    <name evidence="11" type="ORF">EJ02DRAFT_420867</name>
</gene>
<keyword evidence="6" id="KW-0648">Protein biosynthesis</keyword>
<evidence type="ECO:0000313" key="12">
    <source>
        <dbReference type="Proteomes" id="UP000800038"/>
    </source>
</evidence>
<keyword evidence="4" id="KW-0547">Nucleotide-binding</keyword>
<comment type="similarity">
    <text evidence="1">Belongs to the class-I aminoacyl-tRNA synthetase family.</text>
</comment>
<dbReference type="GO" id="GO:0004832">
    <property type="term" value="F:valine-tRNA ligase activity"/>
    <property type="evidence" value="ECO:0007669"/>
    <property type="project" value="UniProtKB-EC"/>
</dbReference>
<evidence type="ECO:0000256" key="4">
    <source>
        <dbReference type="ARBA" id="ARBA00022741"/>
    </source>
</evidence>
<keyword evidence="5" id="KW-0067">ATP-binding</keyword>
<dbReference type="Gene3D" id="3.90.740.10">
    <property type="entry name" value="Valyl/Leucyl/Isoleucyl-tRNA synthetase, editing domain"/>
    <property type="match status" value="1"/>
</dbReference>
<dbReference type="OrthoDB" id="629407at2759"/>
<evidence type="ECO:0000256" key="3">
    <source>
        <dbReference type="ARBA" id="ARBA00022598"/>
    </source>
</evidence>
<dbReference type="GO" id="GO:0002161">
    <property type="term" value="F:aminoacyl-tRNA deacylase activity"/>
    <property type="evidence" value="ECO:0007669"/>
    <property type="project" value="InterPro"/>
</dbReference>
<dbReference type="PANTHER" id="PTHR11946">
    <property type="entry name" value="VALYL-TRNA SYNTHETASES"/>
    <property type="match status" value="1"/>
</dbReference>
<evidence type="ECO:0000256" key="2">
    <source>
        <dbReference type="ARBA" id="ARBA00013169"/>
    </source>
</evidence>
<evidence type="ECO:0000313" key="11">
    <source>
        <dbReference type="EMBL" id="KAF1943862.1"/>
    </source>
</evidence>
<dbReference type="SUPFAM" id="SSF47323">
    <property type="entry name" value="Anticodon-binding domain of a subclass of class I aminoacyl-tRNA synthetases"/>
    <property type="match status" value="1"/>
</dbReference>
<dbReference type="InterPro" id="IPR009008">
    <property type="entry name" value="Val/Leu/Ile-tRNA-synth_edit"/>
</dbReference>
<dbReference type="InterPro" id="IPR002303">
    <property type="entry name" value="Valyl-tRNA_ligase"/>
</dbReference>
<proteinExistence type="inferred from homology"/>
<dbReference type="GO" id="GO:0005524">
    <property type="term" value="F:ATP binding"/>
    <property type="evidence" value="ECO:0007669"/>
    <property type="project" value="UniProtKB-KW"/>
</dbReference>
<evidence type="ECO:0000256" key="6">
    <source>
        <dbReference type="ARBA" id="ARBA00022917"/>
    </source>
</evidence>
<dbReference type="GO" id="GO:0006438">
    <property type="term" value="P:valyl-tRNA aminoacylation"/>
    <property type="evidence" value="ECO:0007669"/>
    <property type="project" value="InterPro"/>
</dbReference>
<evidence type="ECO:0000256" key="9">
    <source>
        <dbReference type="ARBA" id="ARBA00047552"/>
    </source>
</evidence>
<dbReference type="InterPro" id="IPR009080">
    <property type="entry name" value="tRNAsynth_Ia_anticodon-bd"/>
</dbReference>
<dbReference type="Proteomes" id="UP000800038">
    <property type="component" value="Unassembled WGS sequence"/>
</dbReference>
<dbReference type="Pfam" id="PF08264">
    <property type="entry name" value="Anticodon_1"/>
    <property type="match status" value="1"/>
</dbReference>
<keyword evidence="3" id="KW-0436">Ligase</keyword>
<dbReference type="EC" id="6.1.1.9" evidence="2"/>
<name>A0A6A5SVU3_9PLEO</name>
<dbReference type="InterPro" id="IPR013155">
    <property type="entry name" value="M/V/L/I-tRNA-synth_anticd-bd"/>
</dbReference>
<evidence type="ECO:0000256" key="1">
    <source>
        <dbReference type="ARBA" id="ARBA00005594"/>
    </source>
</evidence>
<dbReference type="EMBL" id="ML976021">
    <property type="protein sequence ID" value="KAF1943862.1"/>
    <property type="molecule type" value="Genomic_DNA"/>
</dbReference>
<dbReference type="AlphaFoldDB" id="A0A6A5SVU3"/>
<evidence type="ECO:0000256" key="5">
    <source>
        <dbReference type="ARBA" id="ARBA00022840"/>
    </source>
</evidence>
<keyword evidence="7" id="KW-0030">Aminoacyl-tRNA synthetase</keyword>
<evidence type="ECO:0000256" key="7">
    <source>
        <dbReference type="ARBA" id="ARBA00023146"/>
    </source>
</evidence>